<evidence type="ECO:0000256" key="1">
    <source>
        <dbReference type="SAM" id="SignalP"/>
    </source>
</evidence>
<organism evidence="2 3">
    <name type="scientific">Halomonas casei</name>
    <dbReference type="NCBI Taxonomy" id="2742613"/>
    <lineage>
        <taxon>Bacteria</taxon>
        <taxon>Pseudomonadati</taxon>
        <taxon>Pseudomonadota</taxon>
        <taxon>Gammaproteobacteria</taxon>
        <taxon>Oceanospirillales</taxon>
        <taxon>Halomonadaceae</taxon>
        <taxon>Halomonas</taxon>
    </lineage>
</organism>
<name>A0ABR9F212_9GAMM</name>
<proteinExistence type="predicted"/>
<dbReference type="RefSeq" id="WP_192536042.1">
    <property type="nucleotide sequence ID" value="NZ_RRZD01000008.1"/>
</dbReference>
<sequence>MKTKLAIAALSIALSAPAMADNDPSQYTMCERVGIEAEHIMYLRQMGTSFDEAYDANEKFSSITIRSRYEPIVGIDLVEAFSKSFGESMQKSCESGEMFWTTDGYVMFH</sequence>
<feature type="chain" id="PRO_5046108685" description="HdeA/HdeB family protein" evidence="1">
    <location>
        <begin position="21"/>
        <end position="109"/>
    </location>
</feature>
<gene>
    <name evidence="2" type="ORF">EI168_10445</name>
</gene>
<evidence type="ECO:0000313" key="2">
    <source>
        <dbReference type="EMBL" id="MBE0400523.1"/>
    </source>
</evidence>
<reference evidence="2 3" key="1">
    <citation type="submission" date="2020-07" db="EMBL/GenBank/DDBJ databases">
        <title>Halophilic bacteria isolated from french cheeses.</title>
        <authorList>
            <person name="Kothe C.I."/>
            <person name="Farah-Kraiem B."/>
            <person name="Renault P."/>
            <person name="Dridi B."/>
        </authorList>
    </citation>
    <scope>NUCLEOTIDE SEQUENCE [LARGE SCALE GENOMIC DNA]</scope>
    <source>
        <strain evidence="2 3">FME1</strain>
    </source>
</reference>
<dbReference type="EMBL" id="RRZD01000008">
    <property type="protein sequence ID" value="MBE0400523.1"/>
    <property type="molecule type" value="Genomic_DNA"/>
</dbReference>
<evidence type="ECO:0000313" key="3">
    <source>
        <dbReference type="Proteomes" id="UP001645039"/>
    </source>
</evidence>
<comment type="caution">
    <text evidence="2">The sequence shown here is derived from an EMBL/GenBank/DDBJ whole genome shotgun (WGS) entry which is preliminary data.</text>
</comment>
<evidence type="ECO:0008006" key="4">
    <source>
        <dbReference type="Google" id="ProtNLM"/>
    </source>
</evidence>
<protein>
    <recommendedName>
        <fullName evidence="4">HdeA/HdeB family protein</fullName>
    </recommendedName>
</protein>
<keyword evidence="1" id="KW-0732">Signal</keyword>
<dbReference type="Proteomes" id="UP001645039">
    <property type="component" value="Unassembled WGS sequence"/>
</dbReference>
<accession>A0ABR9F212</accession>
<feature type="signal peptide" evidence="1">
    <location>
        <begin position="1"/>
        <end position="20"/>
    </location>
</feature>
<keyword evidence="3" id="KW-1185">Reference proteome</keyword>